<protein>
    <recommendedName>
        <fullName evidence="4">VWFC domain-containing protein</fullName>
    </recommendedName>
</protein>
<evidence type="ECO:0000256" key="1">
    <source>
        <dbReference type="ARBA" id="ARBA00004613"/>
    </source>
</evidence>
<accession>A0ABQ9FFA2</accession>
<name>A0ABQ9FFA2_TEGGR</name>
<feature type="domain" description="VWFC" evidence="4">
    <location>
        <begin position="258"/>
        <end position="317"/>
    </location>
</feature>
<dbReference type="Proteomes" id="UP001217089">
    <property type="component" value="Unassembled WGS sequence"/>
</dbReference>
<reference evidence="5 6" key="1">
    <citation type="submission" date="2022-12" db="EMBL/GenBank/DDBJ databases">
        <title>Chromosome-level genome of Tegillarca granosa.</title>
        <authorList>
            <person name="Kim J."/>
        </authorList>
    </citation>
    <scope>NUCLEOTIDE SEQUENCE [LARGE SCALE GENOMIC DNA]</scope>
    <source>
        <strain evidence="5">Teg-2019</strain>
        <tissue evidence="5">Adductor muscle</tissue>
    </source>
</reference>
<gene>
    <name evidence="5" type="ORF">KUTeg_007451</name>
</gene>
<feature type="domain" description="VWFC" evidence="4">
    <location>
        <begin position="138"/>
        <end position="195"/>
    </location>
</feature>
<sequence length="690" mass="76216">MEVTRKSVAISQDIEGWSCCLFINTGCQYEDRIIVSGDTFIPLTRPCDVCRCDNGDVTCRQTPCPDLHDCQSTTTLDGECCPMCLDCGDHANATTWREGPCQNCACINGRVSCSKIQCSRPDCAHPYTPNGECCPVCVACFYQGRIIQDGERFQPDRCTNCTCHHGNVDCIQKQCPEARCIKPIQPQGECCPICDSDCDYNQRIYRHNEVFIAAYDPCLNCSCMNSMVRCTPIQCNLQNLPCRNPVRRGEGCCDFVCQGCIEAGIEHSNGDQWTSLRDPCEVCVCNEGQVICQTRHTCSVQCSHGVIPRGECCSSCTDCLYDGRVIQDGQVFPHPGDVCQQCLCHSGNIRCEAVRNCPVLSCTVTEMEPGGCCQRCKGEVVCTRVQCSPPRCNNPIQLPGECCPECRGCEYGGENFQEGQRFTPRLQPCLTCLCQEGKAICESQESNCPQATCTHPERIPGQCCPSCIGCIYLRRRFKNGQKFVPPGGDPCRVCRCSEGSVTCTQMECSTPNCNNPVRPPGHCCAVCPMGCTILGKEYRDGQTFVDPRDGCKVCTCMVSSIVLFIYFFLITTKISKNVCPEIFPSSHMGEIGCMEMGCTEGTPDCTHPVKRQSECCPSCTMCSYKNQIIRNGQTFTDPENTCLQCVCRVEIIHQDTIIQCYYSNLGVVKHSIEFTLLGQILNFIANLGIL</sequence>
<evidence type="ECO:0000259" key="4">
    <source>
        <dbReference type="PROSITE" id="PS50184"/>
    </source>
</evidence>
<dbReference type="EMBL" id="JARBDR010000337">
    <property type="protein sequence ID" value="KAJ8315301.1"/>
    <property type="molecule type" value="Genomic_DNA"/>
</dbReference>
<evidence type="ECO:0000313" key="5">
    <source>
        <dbReference type="EMBL" id="KAJ8315301.1"/>
    </source>
</evidence>
<keyword evidence="3" id="KW-0732">Signal</keyword>
<dbReference type="PROSITE" id="PS01208">
    <property type="entry name" value="VWFC_1"/>
    <property type="match status" value="1"/>
</dbReference>
<feature type="domain" description="VWFC" evidence="4">
    <location>
        <begin position="196"/>
        <end position="258"/>
    </location>
</feature>
<proteinExistence type="predicted"/>
<dbReference type="PANTHER" id="PTHR46698:SF3">
    <property type="entry name" value="TENECTIN ISOFORM 1-RELATED"/>
    <property type="match status" value="1"/>
</dbReference>
<feature type="domain" description="VWFC" evidence="4">
    <location>
        <begin position="465"/>
        <end position="528"/>
    </location>
</feature>
<feature type="domain" description="VWFC" evidence="4">
    <location>
        <begin position="529"/>
        <end position="620"/>
    </location>
</feature>
<comment type="subcellular location">
    <subcellularLocation>
        <location evidence="1">Secreted</location>
    </subcellularLocation>
</comment>
<comment type="caution">
    <text evidence="5">The sequence shown here is derived from an EMBL/GenBank/DDBJ whole genome shotgun (WGS) entry which is preliminary data.</text>
</comment>
<keyword evidence="6" id="KW-1185">Reference proteome</keyword>
<evidence type="ECO:0000313" key="6">
    <source>
        <dbReference type="Proteomes" id="UP001217089"/>
    </source>
</evidence>
<dbReference type="Gene3D" id="6.20.200.20">
    <property type="match status" value="3"/>
</dbReference>
<dbReference type="Pfam" id="PF00093">
    <property type="entry name" value="VWC"/>
    <property type="match status" value="4"/>
</dbReference>
<feature type="domain" description="VWFC" evidence="4">
    <location>
        <begin position="407"/>
        <end position="468"/>
    </location>
</feature>
<dbReference type="PROSITE" id="PS50184">
    <property type="entry name" value="VWFC_2"/>
    <property type="match status" value="9"/>
</dbReference>
<organism evidence="5 6">
    <name type="scientific">Tegillarca granosa</name>
    <name type="common">Malaysian cockle</name>
    <name type="synonym">Anadara granosa</name>
    <dbReference type="NCBI Taxonomy" id="220873"/>
    <lineage>
        <taxon>Eukaryota</taxon>
        <taxon>Metazoa</taxon>
        <taxon>Spiralia</taxon>
        <taxon>Lophotrochozoa</taxon>
        <taxon>Mollusca</taxon>
        <taxon>Bivalvia</taxon>
        <taxon>Autobranchia</taxon>
        <taxon>Pteriomorphia</taxon>
        <taxon>Arcoida</taxon>
        <taxon>Arcoidea</taxon>
        <taxon>Arcidae</taxon>
        <taxon>Tegillarca</taxon>
    </lineage>
</organism>
<dbReference type="SUPFAM" id="SSF57603">
    <property type="entry name" value="FnI-like domain"/>
    <property type="match status" value="8"/>
</dbReference>
<feature type="domain" description="VWFC" evidence="4">
    <location>
        <begin position="317"/>
        <end position="377"/>
    </location>
</feature>
<evidence type="ECO:0000256" key="2">
    <source>
        <dbReference type="ARBA" id="ARBA00022525"/>
    </source>
</evidence>
<dbReference type="Gene3D" id="2.10.70.10">
    <property type="entry name" value="Complement Module, domain 1"/>
    <property type="match status" value="5"/>
</dbReference>
<feature type="domain" description="VWFC" evidence="4">
    <location>
        <begin position="25"/>
        <end position="85"/>
    </location>
</feature>
<dbReference type="InterPro" id="IPR052424">
    <property type="entry name" value="Kielin_Chordin-BMP_Reg"/>
</dbReference>
<keyword evidence="2" id="KW-0964">Secreted</keyword>
<dbReference type="Pfam" id="PF23334">
    <property type="entry name" value="VWC2L_2nd"/>
    <property type="match status" value="3"/>
</dbReference>
<dbReference type="SMART" id="SM00214">
    <property type="entry name" value="VWC"/>
    <property type="match status" value="9"/>
</dbReference>
<dbReference type="PANTHER" id="PTHR46698">
    <property type="entry name" value="CROSSVEINLESS 2"/>
    <property type="match status" value="1"/>
</dbReference>
<feature type="domain" description="VWFC" evidence="4">
    <location>
        <begin position="90"/>
        <end position="138"/>
    </location>
</feature>
<evidence type="ECO:0000256" key="3">
    <source>
        <dbReference type="ARBA" id="ARBA00022729"/>
    </source>
</evidence>
<dbReference type="InterPro" id="IPR001007">
    <property type="entry name" value="VWF_dom"/>
</dbReference>